<dbReference type="Proteomes" id="UP001314205">
    <property type="component" value="Unassembled WGS sequence"/>
</dbReference>
<name>A0AAV1L597_9NEOP</name>
<dbReference type="Pfam" id="PF15189">
    <property type="entry name" value="MEIOC"/>
    <property type="match status" value="2"/>
</dbReference>
<proteinExistence type="predicted"/>
<reference evidence="2 3" key="1">
    <citation type="submission" date="2023-11" db="EMBL/GenBank/DDBJ databases">
        <authorList>
            <person name="Hedman E."/>
            <person name="Englund M."/>
            <person name="Stromberg M."/>
            <person name="Nyberg Akerstrom W."/>
            <person name="Nylinder S."/>
            <person name="Jareborg N."/>
            <person name="Kallberg Y."/>
            <person name="Kronander E."/>
        </authorList>
    </citation>
    <scope>NUCLEOTIDE SEQUENCE [LARGE SCALE GENOMIC DNA]</scope>
</reference>
<organism evidence="2 3">
    <name type="scientific">Parnassius mnemosyne</name>
    <name type="common">clouded apollo</name>
    <dbReference type="NCBI Taxonomy" id="213953"/>
    <lineage>
        <taxon>Eukaryota</taxon>
        <taxon>Metazoa</taxon>
        <taxon>Ecdysozoa</taxon>
        <taxon>Arthropoda</taxon>
        <taxon>Hexapoda</taxon>
        <taxon>Insecta</taxon>
        <taxon>Pterygota</taxon>
        <taxon>Neoptera</taxon>
        <taxon>Endopterygota</taxon>
        <taxon>Lepidoptera</taxon>
        <taxon>Glossata</taxon>
        <taxon>Ditrysia</taxon>
        <taxon>Papilionoidea</taxon>
        <taxon>Papilionidae</taxon>
        <taxon>Parnassiinae</taxon>
        <taxon>Parnassini</taxon>
        <taxon>Parnassius</taxon>
        <taxon>Driopa</taxon>
    </lineage>
</organism>
<feature type="region of interest" description="Disordered" evidence="1">
    <location>
        <begin position="44"/>
        <end position="67"/>
    </location>
</feature>
<evidence type="ECO:0000313" key="3">
    <source>
        <dbReference type="Proteomes" id="UP001314205"/>
    </source>
</evidence>
<feature type="region of interest" description="Disordered" evidence="1">
    <location>
        <begin position="684"/>
        <end position="793"/>
    </location>
</feature>
<dbReference type="GO" id="GO:0005737">
    <property type="term" value="C:cytoplasm"/>
    <property type="evidence" value="ECO:0007669"/>
    <property type="project" value="TreeGrafter"/>
</dbReference>
<comment type="caution">
    <text evidence="2">The sequence shown here is derived from an EMBL/GenBank/DDBJ whole genome shotgun (WGS) entry which is preliminary data.</text>
</comment>
<feature type="region of interest" description="Disordered" evidence="1">
    <location>
        <begin position="573"/>
        <end position="592"/>
    </location>
</feature>
<dbReference type="PANTHER" id="PTHR33861">
    <property type="entry name" value="PROTEIN CBG18333"/>
    <property type="match status" value="1"/>
</dbReference>
<dbReference type="GO" id="GO:0048255">
    <property type="term" value="P:mRNA stabilization"/>
    <property type="evidence" value="ECO:0007669"/>
    <property type="project" value="TreeGrafter"/>
</dbReference>
<evidence type="ECO:0000313" key="2">
    <source>
        <dbReference type="EMBL" id="CAK1589557.1"/>
    </source>
</evidence>
<accession>A0AAV1L597</accession>
<feature type="compositionally biased region" description="Basic and acidic residues" evidence="1">
    <location>
        <begin position="573"/>
        <end position="585"/>
    </location>
</feature>
<keyword evidence="3" id="KW-1185">Reference proteome</keyword>
<feature type="compositionally biased region" description="Basic and acidic residues" evidence="1">
    <location>
        <begin position="771"/>
        <end position="780"/>
    </location>
</feature>
<dbReference type="GO" id="GO:0005634">
    <property type="term" value="C:nucleus"/>
    <property type="evidence" value="ECO:0007669"/>
    <property type="project" value="TreeGrafter"/>
</dbReference>
<gene>
    <name evidence="2" type="ORF">PARMNEM_LOCUS10035</name>
</gene>
<protein>
    <submittedName>
        <fullName evidence="2">Uncharacterized protein</fullName>
    </submittedName>
</protein>
<feature type="compositionally biased region" description="Polar residues" evidence="1">
    <location>
        <begin position="49"/>
        <end position="67"/>
    </location>
</feature>
<evidence type="ECO:0000256" key="1">
    <source>
        <dbReference type="SAM" id="MobiDB-lite"/>
    </source>
</evidence>
<dbReference type="AlphaFoldDB" id="A0AAV1L597"/>
<feature type="compositionally biased region" description="Low complexity" evidence="1">
    <location>
        <begin position="760"/>
        <end position="770"/>
    </location>
</feature>
<dbReference type="InterPro" id="IPR027963">
    <property type="entry name" value="MEIOC"/>
</dbReference>
<dbReference type="GO" id="GO:0007144">
    <property type="term" value="P:female meiosis I"/>
    <property type="evidence" value="ECO:0007669"/>
    <property type="project" value="TreeGrafter"/>
</dbReference>
<feature type="compositionally biased region" description="Polar residues" evidence="1">
    <location>
        <begin position="696"/>
        <end position="731"/>
    </location>
</feature>
<sequence length="824" mass="93552">MAFSDLCHISNAYKAIENEPDQSERIMEENSMVRDLITKILDETGPSEEISSAQTTEKPSVSSLHSNINQYPKNDSTNASYIPPSSFNTYQNNSLFNYSPPNDQNGYNFNMQNGYGSSNGFVNYPDNDLSNQLVMEPVTETVTPEQLNLLRLAAQEIGGAQFTSPKQYDYNFYEPSQRNSLPDTNIFSANTYNRPNSLNLDMNFNSNYDNSYSVQRFPNKFENSYLKDQNQDSSELISSYLSQMNVIDRSRDEVLPNNDYKYEMNGHYPSDEFNKMHDDRNKMFYNRNYLNKSFNGENNFFYNDLSSERNALGQNYDFPNQTTQPSATNPMNYKPNGFHPQNDFMQRRDINQIIPRDSFQGNGNMEQRPNFDGGLGREGSQQAAVIRQNQELARQMSLLIRNRQPPNQLNVDVSFLHENTPYNIGLGALLAPSTSVPPPVIPSPMLDVPLLAPFYTMRNGRNAATSSGILHARLDACYEQWRQLERERKRTEARLALAYPGRAVSSSNSIPVPRLPPCPTRVDRLTVDMLREHTKVLTLMGKMETLRASVCVAQNKKPNKPEDGKITVLKRGQENVASEKEKENGVDPASFDPSTWREDVKNLAEIAPHSEVESAMLAWRSAVAGVQAARRRELAPHNSNQGRYVRPDPILQLADAVKQLGICARRARCAMWCDLTLTVALAPPHTPPPTPQTPQSCKSDNPTQTPSQMLSPKQSVQDNNQHLIQGSNKQTGGEVKEEKAAPEVPTSTTQIATKGDVKNDNNNTNKQTNKQTDKQQEKNQQRRTQNYRHKVNQGRNDFYQKNRYDNRFMHNRHPYHYLATGPIN</sequence>
<dbReference type="GO" id="GO:0007141">
    <property type="term" value="P:male meiosis I"/>
    <property type="evidence" value="ECO:0007669"/>
    <property type="project" value="TreeGrafter"/>
</dbReference>
<dbReference type="EMBL" id="CAVLGL010000084">
    <property type="protein sequence ID" value="CAK1589557.1"/>
    <property type="molecule type" value="Genomic_DNA"/>
</dbReference>
<dbReference type="PANTHER" id="PTHR33861:SF5">
    <property type="entry name" value="GAMMA-TUBULIN COMPLEX COMPONENT"/>
    <property type="match status" value="1"/>
</dbReference>